<dbReference type="EMBL" id="LK028559">
    <property type="protein sequence ID" value="CDR30228.1"/>
    <property type="molecule type" value="Genomic_DNA"/>
</dbReference>
<reference evidence="2" key="1">
    <citation type="submission" date="2014-05" db="EMBL/GenBank/DDBJ databases">
        <authorList>
            <person name="Kube M."/>
        </authorList>
    </citation>
    <scope>NUCLEOTIDE SEQUENCE [LARGE SCALE GENOMIC DNA]</scope>
</reference>
<dbReference type="Gene3D" id="2.115.10.20">
    <property type="entry name" value="Glycosyl hydrolase domain, family 43"/>
    <property type="match status" value="1"/>
</dbReference>
<dbReference type="Proteomes" id="UP000032434">
    <property type="component" value="Chromosome 1"/>
</dbReference>
<evidence type="ECO:0000313" key="2">
    <source>
        <dbReference type="Proteomes" id="UP000032434"/>
    </source>
</evidence>
<dbReference type="GO" id="GO:0016787">
    <property type="term" value="F:hydrolase activity"/>
    <property type="evidence" value="ECO:0007669"/>
    <property type="project" value="UniProtKB-KW"/>
</dbReference>
<accession>A0A061A8R6</accession>
<keyword evidence="2" id="KW-1185">Reference proteome</keyword>
<evidence type="ECO:0000313" key="1">
    <source>
        <dbReference type="EMBL" id="CDR30228.1"/>
    </source>
</evidence>
<dbReference type="InterPro" id="IPR023296">
    <property type="entry name" value="Glyco_hydro_beta-prop_sf"/>
</dbReference>
<dbReference type="OrthoDB" id="180690at2"/>
<name>A0A061A8R6_9MOLU</name>
<dbReference type="InParanoid" id="A0A061A8R6"/>
<keyword evidence="1" id="KW-0378">Hydrolase</keyword>
<dbReference type="KEGG" id="aoc:Aocu_01550"/>
<dbReference type="RefSeq" id="WP_045748805.1">
    <property type="nucleotide sequence ID" value="NZ_FUZK01000002.1"/>
</dbReference>
<dbReference type="SUPFAM" id="SSF75005">
    <property type="entry name" value="Arabinanase/levansucrase/invertase"/>
    <property type="match status" value="1"/>
</dbReference>
<protein>
    <submittedName>
        <fullName evidence="1">Glycosyl hydrolase</fullName>
    </submittedName>
</protein>
<dbReference type="STRING" id="35623.Aocu_01550"/>
<dbReference type="PATRIC" id="fig|35623.3.peg.155"/>
<gene>
    <name evidence="1" type="ORF">Aocu_01550</name>
</gene>
<sequence>MQKILFFDDNSLSIKKNFKRKVKKFKLISKTPYIDPSSEVVSLSWAYPSVFYIKKLKKYVVYYQGWSVNYQKMNHNLPLMAMSDDGINFYAVASESYFSYPNKILFNQTLPQDLDDLKYSESQFFELKNAFKDFKYICLALYKNKHNEHIAKTFISDDGLIFRLDPNLVWHEGVDAPDYAMSIIYHKKYKKYAIYKRPAHTDRRIGLSFTKDFKNYTKPLVVLSTDGLDQGLSDMYSTYMMESEGFGYIGFISVYNTPNSLGTSSLPGHKFKGGNVVLQLAYSEDGIIFKRSLRDDLLPKESNMMCGYLSYKISLKDEDRYYISGTDEPHGYTTPGHGKISVFSMRKDGFMSLDTNKNGLIITKPLLYEGGDLKVNLKADYAFFSIKDAYGKLIQGYNFKDSVRFSGDDASHVIKFKSKKINELKGQVLTLAVRLSKGSLYSIQGNFKVLTPHEAVDQLKKGDL</sequence>
<organism evidence="1 2">
    <name type="scientific">Acholeplasma oculi</name>
    <dbReference type="NCBI Taxonomy" id="35623"/>
    <lineage>
        <taxon>Bacteria</taxon>
        <taxon>Bacillati</taxon>
        <taxon>Mycoplasmatota</taxon>
        <taxon>Mollicutes</taxon>
        <taxon>Acholeplasmatales</taxon>
        <taxon>Acholeplasmataceae</taxon>
        <taxon>Acholeplasma</taxon>
    </lineage>
</organism>
<proteinExistence type="predicted"/>
<dbReference type="HOGENOM" id="CLU_587464_0_0_14"/>
<dbReference type="AlphaFoldDB" id="A0A061A8R6"/>